<feature type="transmembrane region" description="Helical" evidence="10">
    <location>
        <begin position="376"/>
        <end position="394"/>
    </location>
</feature>
<feature type="transmembrane region" description="Helical" evidence="10">
    <location>
        <begin position="193"/>
        <end position="217"/>
    </location>
</feature>
<feature type="transmembrane region" description="Helical" evidence="10">
    <location>
        <begin position="279"/>
        <end position="297"/>
    </location>
</feature>
<evidence type="ECO:0000256" key="5">
    <source>
        <dbReference type="ARBA" id="ARBA00022927"/>
    </source>
</evidence>
<name>A0A644XZQ5_9ZZZZ</name>
<keyword evidence="8 10" id="KW-0472">Membrane</keyword>
<keyword evidence="5" id="KW-0653">Protein transport</keyword>
<keyword evidence="7" id="KW-0811">Translocation</keyword>
<feature type="transmembrane region" description="Helical" evidence="10">
    <location>
        <begin position="120"/>
        <end position="141"/>
    </location>
</feature>
<keyword evidence="3" id="KW-0813">Transport</keyword>
<comment type="similarity">
    <text evidence="2">Belongs to the SecY/SEC61-alpha family.</text>
</comment>
<evidence type="ECO:0000313" key="11">
    <source>
        <dbReference type="EMBL" id="MPM21736.1"/>
    </source>
</evidence>
<dbReference type="FunFam" id="1.10.3370.10:FF:000001">
    <property type="entry name" value="Preprotein translocase subunit SecY"/>
    <property type="match status" value="1"/>
</dbReference>
<feature type="transmembrane region" description="Helical" evidence="10">
    <location>
        <begin position="400"/>
        <end position="421"/>
    </location>
</feature>
<keyword evidence="4 10" id="KW-0812">Transmembrane</keyword>
<feature type="transmembrane region" description="Helical" evidence="10">
    <location>
        <begin position="317"/>
        <end position="337"/>
    </location>
</feature>
<evidence type="ECO:0000256" key="7">
    <source>
        <dbReference type="ARBA" id="ARBA00023010"/>
    </source>
</evidence>
<dbReference type="Gene3D" id="1.10.3370.10">
    <property type="entry name" value="SecY subunit domain"/>
    <property type="match status" value="1"/>
</dbReference>
<dbReference type="AlphaFoldDB" id="A0A644XZQ5"/>
<dbReference type="EMBL" id="VSSQ01003654">
    <property type="protein sequence ID" value="MPM21736.1"/>
    <property type="molecule type" value="Genomic_DNA"/>
</dbReference>
<evidence type="ECO:0000256" key="8">
    <source>
        <dbReference type="ARBA" id="ARBA00023136"/>
    </source>
</evidence>
<dbReference type="PANTHER" id="PTHR10906">
    <property type="entry name" value="SECY/SEC61-ALPHA FAMILY MEMBER"/>
    <property type="match status" value="1"/>
</dbReference>
<dbReference type="Pfam" id="PF00344">
    <property type="entry name" value="SecY"/>
    <property type="match status" value="1"/>
</dbReference>
<protein>
    <recommendedName>
        <fullName evidence="9">Protein translocase subunit SecY</fullName>
    </recommendedName>
</protein>
<comment type="caution">
    <text evidence="11">The sequence shown here is derived from an EMBL/GenBank/DDBJ whole genome shotgun (WGS) entry which is preliminary data.</text>
</comment>
<proteinExistence type="inferred from homology"/>
<dbReference type="NCBIfam" id="TIGR00967">
    <property type="entry name" value="3a0501s007"/>
    <property type="match status" value="1"/>
</dbReference>
<dbReference type="GO" id="GO:0015031">
    <property type="term" value="P:protein transport"/>
    <property type="evidence" value="ECO:0007669"/>
    <property type="project" value="UniProtKB-KW"/>
</dbReference>
<feature type="transmembrane region" description="Helical" evidence="10">
    <location>
        <begin position="161"/>
        <end position="181"/>
    </location>
</feature>
<evidence type="ECO:0000256" key="3">
    <source>
        <dbReference type="ARBA" id="ARBA00022448"/>
    </source>
</evidence>
<evidence type="ECO:0000256" key="10">
    <source>
        <dbReference type="SAM" id="Phobius"/>
    </source>
</evidence>
<evidence type="ECO:0000256" key="1">
    <source>
        <dbReference type="ARBA" id="ARBA00004141"/>
    </source>
</evidence>
<dbReference type="PROSITE" id="PS00756">
    <property type="entry name" value="SECY_2"/>
    <property type="match status" value="1"/>
</dbReference>
<evidence type="ECO:0000256" key="9">
    <source>
        <dbReference type="ARBA" id="ARBA00039733"/>
    </source>
</evidence>
<organism evidence="11">
    <name type="scientific">bioreactor metagenome</name>
    <dbReference type="NCBI Taxonomy" id="1076179"/>
    <lineage>
        <taxon>unclassified sequences</taxon>
        <taxon>metagenomes</taxon>
        <taxon>ecological metagenomes</taxon>
    </lineage>
</organism>
<feature type="transmembrane region" description="Helical" evidence="10">
    <location>
        <begin position="229"/>
        <end position="249"/>
    </location>
</feature>
<dbReference type="GO" id="GO:0016020">
    <property type="term" value="C:membrane"/>
    <property type="evidence" value="ECO:0007669"/>
    <property type="project" value="UniProtKB-SubCell"/>
</dbReference>
<sequence length="451" mass="49368">MFKAFWNVLNVKELRNRLLFTAGIIVLVRMADNIPCPGVNSVALKNYLLPMQTSSNATGGVMAMLDIFTGGALQQFALGVLGIMPYITASIIIQLLTPVVPSLEKTSRDGDAGRQKISQYTRYLTIVVCLVQGVLAVLAMIHPEKLFQHPPVEPLFWGNAGLFMVMTVLVLTCTTMIFMWLGEQITERGIGNGVSIIITINIVSKVPNAAVQLWQMATSQAATGSFKPVHLLILLLLFAAVTAATILICQGMRRVPVQMARKTIGNQVQGGTTYLPLKVNFAGVMPIIFAGAIMMIPRPVFEFFGWTTLATWFNHDAAGYMVLYGLLILAFSFFWVASQFNPLQISENLKRESGYIPGIRPGRPTADFLDSTMTKITFGGAVFLMALALFPMLLANSLNIPFLVASLFGGTSLLIMVGVTLDTMSQLESHLTMRNYEGFLKKGRLHGRSGF</sequence>
<comment type="subcellular location">
    <subcellularLocation>
        <location evidence="1">Membrane</location>
        <topology evidence="1">Multi-pass membrane protein</topology>
    </subcellularLocation>
</comment>
<dbReference type="SUPFAM" id="SSF103491">
    <property type="entry name" value="Preprotein translocase SecY subunit"/>
    <property type="match status" value="1"/>
</dbReference>
<gene>
    <name evidence="11" type="primary">secY_22</name>
    <name evidence="11" type="ORF">SDC9_68181</name>
</gene>
<dbReference type="HAMAP" id="MF_01465">
    <property type="entry name" value="SecY"/>
    <property type="match status" value="1"/>
</dbReference>
<dbReference type="InterPro" id="IPR002208">
    <property type="entry name" value="SecY/SEC61-alpha"/>
</dbReference>
<feature type="transmembrane region" description="Helical" evidence="10">
    <location>
        <begin position="76"/>
        <end position="100"/>
    </location>
</feature>
<dbReference type="InterPro" id="IPR023201">
    <property type="entry name" value="SecY_dom_sf"/>
</dbReference>
<evidence type="ECO:0000256" key="4">
    <source>
        <dbReference type="ARBA" id="ARBA00022692"/>
    </source>
</evidence>
<dbReference type="PIRSF" id="PIRSF004557">
    <property type="entry name" value="SecY"/>
    <property type="match status" value="1"/>
</dbReference>
<evidence type="ECO:0000256" key="6">
    <source>
        <dbReference type="ARBA" id="ARBA00022989"/>
    </source>
</evidence>
<evidence type="ECO:0000256" key="2">
    <source>
        <dbReference type="ARBA" id="ARBA00005751"/>
    </source>
</evidence>
<dbReference type="PRINTS" id="PR00303">
    <property type="entry name" value="SECYTRNLCASE"/>
</dbReference>
<accession>A0A644XZQ5</accession>
<reference evidence="11" key="1">
    <citation type="submission" date="2019-08" db="EMBL/GenBank/DDBJ databases">
        <authorList>
            <person name="Kucharzyk K."/>
            <person name="Murdoch R.W."/>
            <person name="Higgins S."/>
            <person name="Loffler F."/>
        </authorList>
    </citation>
    <scope>NUCLEOTIDE SEQUENCE</scope>
</reference>
<dbReference type="InterPro" id="IPR026593">
    <property type="entry name" value="SecY"/>
</dbReference>
<dbReference type="InterPro" id="IPR030659">
    <property type="entry name" value="SecY_CS"/>
</dbReference>
<keyword evidence="6 10" id="KW-1133">Transmembrane helix</keyword>